<comment type="caution">
    <text evidence="4">The sequence shown here is derived from an EMBL/GenBank/DDBJ whole genome shotgun (WGS) entry which is preliminary data.</text>
</comment>
<keyword evidence="5" id="KW-1185">Reference proteome</keyword>
<evidence type="ECO:0000259" key="3">
    <source>
        <dbReference type="Pfam" id="PF25483"/>
    </source>
</evidence>
<feature type="signal peptide" evidence="2">
    <location>
        <begin position="1"/>
        <end position="23"/>
    </location>
</feature>
<keyword evidence="1" id="KW-0812">Transmembrane</keyword>
<dbReference type="AlphaFoldDB" id="A0AAN7U7K8"/>
<proteinExistence type="predicted"/>
<reference evidence="4 5" key="1">
    <citation type="submission" date="2023-11" db="EMBL/GenBank/DDBJ databases">
        <title>Dfirmibasis_genome.</title>
        <authorList>
            <person name="Edelbroek B."/>
            <person name="Kjellin J."/>
            <person name="Jerlstrom-Hultqvist J."/>
            <person name="Soderbom F."/>
        </authorList>
    </citation>
    <scope>NUCLEOTIDE SEQUENCE [LARGE SCALE GENOMIC DNA]</scope>
    <source>
        <strain evidence="4 5">TNS-C-14</strain>
    </source>
</reference>
<dbReference type="PANTHER" id="PTHR31515">
    <property type="entry name" value="TRANSMEMBRANE PROTEIN-RELATED"/>
    <property type="match status" value="1"/>
</dbReference>
<dbReference type="Pfam" id="PF25483">
    <property type="entry name" value="DUF7906"/>
    <property type="match status" value="1"/>
</dbReference>
<evidence type="ECO:0000256" key="2">
    <source>
        <dbReference type="SAM" id="SignalP"/>
    </source>
</evidence>
<accession>A0AAN7U7K8</accession>
<organism evidence="4 5">
    <name type="scientific">Dictyostelium firmibasis</name>
    <dbReference type="NCBI Taxonomy" id="79012"/>
    <lineage>
        <taxon>Eukaryota</taxon>
        <taxon>Amoebozoa</taxon>
        <taxon>Evosea</taxon>
        <taxon>Eumycetozoa</taxon>
        <taxon>Dictyostelia</taxon>
        <taxon>Dictyosteliales</taxon>
        <taxon>Dictyosteliaceae</taxon>
        <taxon>Dictyostelium</taxon>
    </lineage>
</organism>
<evidence type="ECO:0000256" key="1">
    <source>
        <dbReference type="SAM" id="Phobius"/>
    </source>
</evidence>
<name>A0AAN7U7K8_9MYCE</name>
<dbReference type="PANTHER" id="PTHR31515:SF4">
    <property type="entry name" value="TRANSMEMBRANE PROTEIN"/>
    <property type="match status" value="1"/>
</dbReference>
<feature type="chain" id="PRO_5042824112" description="DUF7906 domain-containing protein" evidence="2">
    <location>
        <begin position="24"/>
        <end position="639"/>
    </location>
</feature>
<keyword evidence="1" id="KW-1133">Transmembrane helix</keyword>
<dbReference type="EMBL" id="JAVFKY010000001">
    <property type="protein sequence ID" value="KAK5583782.1"/>
    <property type="molecule type" value="Genomic_DNA"/>
</dbReference>
<evidence type="ECO:0000313" key="4">
    <source>
        <dbReference type="EMBL" id="KAK5583782.1"/>
    </source>
</evidence>
<keyword evidence="2" id="KW-0732">Signal</keyword>
<feature type="domain" description="DUF7906" evidence="3">
    <location>
        <begin position="37"/>
        <end position="248"/>
    </location>
</feature>
<dbReference type="Proteomes" id="UP001344447">
    <property type="component" value="Unassembled WGS sequence"/>
</dbReference>
<protein>
    <recommendedName>
        <fullName evidence="3">DUF7906 domain-containing protein</fullName>
    </recommendedName>
</protein>
<keyword evidence="1" id="KW-0472">Membrane</keyword>
<evidence type="ECO:0000313" key="5">
    <source>
        <dbReference type="Proteomes" id="UP001344447"/>
    </source>
</evidence>
<gene>
    <name evidence="4" type="ORF">RB653_005382</name>
</gene>
<dbReference type="InterPro" id="IPR057228">
    <property type="entry name" value="DUF7906"/>
</dbReference>
<sequence length="639" mass="74112">MKYNNIIVYLFILLFILVNIVHSNGLFDQLFKIQHTTNIDVKLIGFDSLEQDELKILLNKLNKDYSPTVLYPKLQTIDLIKQNHKFTITEGSHNLNEDIKAAVKKYIADFQHRSTLKQDEYLVPFDIVDNIIAQDYKQQNHISYVVYIINTIYDREDYSRIEKYTYSQLNSTTINSLHRDGIDLVDHLCNVKLWQSKSESPKNSNNSNDGSGRYVWIDIGAETCTYGPQTKGTGLISNDQLPHTNSRFTKKLYDISIFFYHTIRQLISPPIYQIPENYGWIDLEIQLIMIHDHLVGQLEVSEQFDWESIKEQLGEKMPLLPNQRISFSKREVSLLNNLYAAQIKQSSLKTHHSALKGTQQFLDSKELHHWFKVHIQKFIPSYLDDPSKTIIPIFLFDISYKELLLLDRYYQAVSFPDMIIGIQTQSGLMKIDYQCDKQLGINPMDATKPILQSLLMTVWGVGSNSLVVNENSKQIENNFIWNIGYNPSNMFTNLKDLSFSQTDSAIRNYLYFDIISSIDSLKSIMDHIGDDETWDEFTHSIDNPSVRSIDSFFKSINSTITDINSNLQLHQYSQAYNSINQLSDLAMNISSVIHKIHSTKHSYLECEKSTFLLSEFISISFTTIIVIYFLYKVLKKSLF</sequence>
<feature type="transmembrane region" description="Helical" evidence="1">
    <location>
        <begin position="611"/>
        <end position="631"/>
    </location>
</feature>